<dbReference type="AlphaFoldDB" id="A0A6P1E2S1"/>
<feature type="region of interest" description="Disordered" evidence="1">
    <location>
        <begin position="1"/>
        <end position="27"/>
    </location>
</feature>
<name>A0A6P1E2S1_9GAMM</name>
<protein>
    <submittedName>
        <fullName evidence="2">Uncharacterized protein</fullName>
    </submittedName>
</protein>
<organism evidence="2 3">
    <name type="scientific">Thiorhodococcus mannitoliphagus</name>
    <dbReference type="NCBI Taxonomy" id="329406"/>
    <lineage>
        <taxon>Bacteria</taxon>
        <taxon>Pseudomonadati</taxon>
        <taxon>Pseudomonadota</taxon>
        <taxon>Gammaproteobacteria</taxon>
        <taxon>Chromatiales</taxon>
        <taxon>Chromatiaceae</taxon>
        <taxon>Thiorhodococcus</taxon>
    </lineage>
</organism>
<comment type="caution">
    <text evidence="2">The sequence shown here is derived from an EMBL/GenBank/DDBJ whole genome shotgun (WGS) entry which is preliminary data.</text>
</comment>
<evidence type="ECO:0000313" key="3">
    <source>
        <dbReference type="Proteomes" id="UP000471640"/>
    </source>
</evidence>
<evidence type="ECO:0000256" key="1">
    <source>
        <dbReference type="SAM" id="MobiDB-lite"/>
    </source>
</evidence>
<dbReference type="EMBL" id="JAAIJR010000126">
    <property type="protein sequence ID" value="NEX22792.1"/>
    <property type="molecule type" value="Genomic_DNA"/>
</dbReference>
<evidence type="ECO:0000313" key="2">
    <source>
        <dbReference type="EMBL" id="NEX22792.1"/>
    </source>
</evidence>
<sequence>MFANAPTGQVIARNTDHGVRDHESGTPRLWERRPAATKHLAGLMAKAIATDRLTTLPPCRLCFGHH</sequence>
<gene>
    <name evidence="2" type="ORF">G3480_21220</name>
</gene>
<reference evidence="3" key="1">
    <citation type="journal article" date="2020" name="Microbiol. Resour. Announc.">
        <title>Draft Genome Sequences of Thiorhodococcus mannitoliphagus and Thiorhodococcus minor, Purple Sulfur Photosynthetic Bacteria in the Gammaproteobacterial Family Chromatiaceae.</title>
        <authorList>
            <person name="Aviles F.A."/>
            <person name="Meyer T.E."/>
            <person name="Kyndt J.A."/>
        </authorList>
    </citation>
    <scope>NUCLEOTIDE SEQUENCE [LARGE SCALE GENOMIC DNA]</scope>
    <source>
        <strain evidence="3">DSM 18266</strain>
    </source>
</reference>
<feature type="compositionally biased region" description="Basic and acidic residues" evidence="1">
    <location>
        <begin position="14"/>
        <end position="27"/>
    </location>
</feature>
<reference evidence="2 3" key="2">
    <citation type="submission" date="2020-02" db="EMBL/GenBank/DDBJ databases">
        <title>Genome sequences of Thiorhodococcus mannitoliphagus and Thiorhodococcus minor, purple sulfur photosynthetic bacteria in the gammaproteobacterial family, Chromatiaceae.</title>
        <authorList>
            <person name="Aviles F.A."/>
            <person name="Meyer T.E."/>
            <person name="Kyndt J.A."/>
        </authorList>
    </citation>
    <scope>NUCLEOTIDE SEQUENCE [LARGE SCALE GENOMIC DNA]</scope>
    <source>
        <strain evidence="2 3">DSM 18266</strain>
    </source>
</reference>
<keyword evidence="3" id="KW-1185">Reference proteome</keyword>
<dbReference type="RefSeq" id="WP_164655887.1">
    <property type="nucleotide sequence ID" value="NZ_JAAIJR010000126.1"/>
</dbReference>
<proteinExistence type="predicted"/>
<dbReference type="Proteomes" id="UP000471640">
    <property type="component" value="Unassembled WGS sequence"/>
</dbReference>
<accession>A0A6P1E2S1</accession>